<name>A0A0S4UNR3_RALSL</name>
<organism evidence="1">
    <name type="scientific">Ralstonia solanacearum</name>
    <name type="common">Pseudomonas solanacearum</name>
    <dbReference type="NCBI Taxonomy" id="305"/>
    <lineage>
        <taxon>Bacteria</taxon>
        <taxon>Pseudomonadati</taxon>
        <taxon>Pseudomonadota</taxon>
        <taxon>Betaproteobacteria</taxon>
        <taxon>Burkholderiales</taxon>
        <taxon>Burkholderiaceae</taxon>
        <taxon>Ralstonia</taxon>
        <taxon>Ralstonia solanacearum species complex</taxon>
    </lineage>
</organism>
<protein>
    <submittedName>
        <fullName evidence="1">Uncharacterized protein</fullName>
    </submittedName>
</protein>
<evidence type="ECO:0000313" key="3">
    <source>
        <dbReference type="EMBL" id="CUV38274.1"/>
    </source>
</evidence>
<dbReference type="AlphaFoldDB" id="A0A0S4UNR3"/>
<evidence type="ECO:0000313" key="4">
    <source>
        <dbReference type="EMBL" id="CUV62876.1"/>
    </source>
</evidence>
<evidence type="ECO:0000313" key="1">
    <source>
        <dbReference type="EMBL" id="CUV23772.1"/>
    </source>
</evidence>
<proteinExistence type="predicted"/>
<sequence length="87" mass="9551">MKVGEEAPLFFVSDFAAAGCMPQMLKLLAGNDIVVEIRYASLYGDEFSSINHMRLNNADAIHLADQLKRSSCMVEPSRRSCLAQLSG</sequence>
<gene>
    <name evidence="4" type="ORF">RD1301_v1_2820014</name>
    <name evidence="1" type="ORF">RUN1744_v1_470012</name>
    <name evidence="2" type="ORF">TD1301_v1_850027</name>
    <name evidence="3" type="ORF">TF3108_v1_100028</name>
</gene>
<dbReference type="EMBL" id="LN899826">
    <property type="protein sequence ID" value="CUV38274.1"/>
    <property type="molecule type" value="Genomic_DNA"/>
</dbReference>
<dbReference type="EMBL" id="LN899822">
    <property type="protein sequence ID" value="CUV62876.1"/>
    <property type="molecule type" value="Genomic_DNA"/>
</dbReference>
<reference evidence="1" key="1">
    <citation type="submission" date="2015-10" db="EMBL/GenBank/DDBJ databases">
        <authorList>
            <person name="Gilbert D.G."/>
        </authorList>
    </citation>
    <scope>NUCLEOTIDE SEQUENCE</scope>
    <source>
        <strain evidence="1">Phyl III-seqv23</strain>
    </source>
</reference>
<evidence type="ECO:0000313" key="2">
    <source>
        <dbReference type="EMBL" id="CUV34270.1"/>
    </source>
</evidence>
<dbReference type="EMBL" id="LN899823">
    <property type="protein sequence ID" value="CUV23772.1"/>
    <property type="molecule type" value="Genomic_DNA"/>
</dbReference>
<dbReference type="EMBL" id="LN899825">
    <property type="protein sequence ID" value="CUV34270.1"/>
    <property type="molecule type" value="Genomic_DNA"/>
</dbReference>
<dbReference type="PATRIC" id="fig|305.107.peg.1895"/>
<accession>A0A0S4UNR3</accession>